<keyword evidence="6" id="KW-1185">Reference proteome</keyword>
<evidence type="ECO:0000313" key="6">
    <source>
        <dbReference type="Proteomes" id="UP000025229"/>
    </source>
</evidence>
<dbReference type="InterPro" id="IPR020084">
    <property type="entry name" value="NUDIX_hydrolase_CS"/>
</dbReference>
<dbReference type="InterPro" id="IPR000086">
    <property type="entry name" value="NUDIX_hydrolase_dom"/>
</dbReference>
<dbReference type="InterPro" id="IPR015797">
    <property type="entry name" value="NUDIX_hydrolase-like_dom_sf"/>
</dbReference>
<name>A0A023X0Y9_RUBRA</name>
<protein>
    <submittedName>
        <fullName evidence="5">ADP-ribose pyrophosphatase</fullName>
    </submittedName>
</protein>
<evidence type="ECO:0000256" key="1">
    <source>
        <dbReference type="ARBA" id="ARBA00001946"/>
    </source>
</evidence>
<dbReference type="HOGENOM" id="CLU_037162_6_1_11"/>
<dbReference type="PANTHER" id="PTHR43046:SF16">
    <property type="entry name" value="ADP-RIBOSE PYROPHOSPHATASE YJHB-RELATED"/>
    <property type="match status" value="1"/>
</dbReference>
<dbReference type="OrthoDB" id="9804442at2"/>
<evidence type="ECO:0000313" key="5">
    <source>
        <dbReference type="EMBL" id="AHY45670.1"/>
    </source>
</evidence>
<organism evidence="5 6">
    <name type="scientific">Rubrobacter radiotolerans</name>
    <name type="common">Arthrobacter radiotolerans</name>
    <dbReference type="NCBI Taxonomy" id="42256"/>
    <lineage>
        <taxon>Bacteria</taxon>
        <taxon>Bacillati</taxon>
        <taxon>Actinomycetota</taxon>
        <taxon>Rubrobacteria</taxon>
        <taxon>Rubrobacterales</taxon>
        <taxon>Rubrobacteraceae</taxon>
        <taxon>Rubrobacter</taxon>
    </lineage>
</organism>
<comment type="cofactor">
    <cofactor evidence="1">
        <name>Mg(2+)</name>
        <dbReference type="ChEBI" id="CHEBI:18420"/>
    </cofactor>
</comment>
<dbReference type="GO" id="GO:0016787">
    <property type="term" value="F:hydrolase activity"/>
    <property type="evidence" value="ECO:0007669"/>
    <property type="project" value="UniProtKB-KW"/>
</dbReference>
<dbReference type="AlphaFoldDB" id="A0A023X0Y9"/>
<dbReference type="Pfam" id="PF00293">
    <property type="entry name" value="NUDIX"/>
    <property type="match status" value="1"/>
</dbReference>
<dbReference type="Gene3D" id="3.90.79.10">
    <property type="entry name" value="Nucleoside Triphosphate Pyrophosphohydrolase"/>
    <property type="match status" value="1"/>
</dbReference>
<dbReference type="EMBL" id="CP007514">
    <property type="protein sequence ID" value="AHY45670.1"/>
    <property type="molecule type" value="Genomic_DNA"/>
</dbReference>
<keyword evidence="2" id="KW-0378">Hydrolase</keyword>
<dbReference type="STRING" id="42256.RradSPS_0387"/>
<gene>
    <name evidence="5" type="ORF">RradSPS_0387</name>
</gene>
<evidence type="ECO:0000259" key="4">
    <source>
        <dbReference type="PROSITE" id="PS51462"/>
    </source>
</evidence>
<proteinExistence type="predicted"/>
<dbReference type="SUPFAM" id="SSF55811">
    <property type="entry name" value="Nudix"/>
    <property type="match status" value="1"/>
</dbReference>
<dbReference type="PROSITE" id="PS00893">
    <property type="entry name" value="NUDIX_BOX"/>
    <property type="match status" value="1"/>
</dbReference>
<feature type="region of interest" description="Disordered" evidence="3">
    <location>
        <begin position="1"/>
        <end position="21"/>
    </location>
</feature>
<sequence length="178" mass="19266">MSETEAGSVKKRSSAGTSGSSSVDFGVRVAVAVVRDGAVLLVRHEKPGQEPYRVLPGGRLEPFETIPACARREMLEETGLPVRFERVLYVNEFMREGRHTVDVTVAATLEDDREAALGHDPEVPTGERPTLTGVEWVPVQRLSSVGLLPERVAERLARDLATDGAPSGREVYLGSDGD</sequence>
<dbReference type="eggNOG" id="COG1051">
    <property type="taxonomic scope" value="Bacteria"/>
</dbReference>
<reference evidence="5 6" key="1">
    <citation type="submission" date="2014-03" db="EMBL/GenBank/DDBJ databases">
        <title>Complete genome sequence of the Radio-Resistant Rubrobacter radiotolerans RSPS-4.</title>
        <authorList>
            <person name="Egas C.C."/>
            <person name="Barroso C.C."/>
            <person name="Froufe H.J.C."/>
            <person name="Pacheco J.J."/>
            <person name="Albuquerque L.L."/>
            <person name="da Costa M.M.S."/>
        </authorList>
    </citation>
    <scope>NUCLEOTIDE SEQUENCE [LARGE SCALE GENOMIC DNA]</scope>
    <source>
        <strain evidence="5 6">RSPS-4</strain>
    </source>
</reference>
<evidence type="ECO:0000256" key="3">
    <source>
        <dbReference type="SAM" id="MobiDB-lite"/>
    </source>
</evidence>
<feature type="domain" description="Nudix hydrolase" evidence="4">
    <location>
        <begin position="24"/>
        <end position="161"/>
    </location>
</feature>
<evidence type="ECO:0000256" key="2">
    <source>
        <dbReference type="ARBA" id="ARBA00022801"/>
    </source>
</evidence>
<accession>A0A023X0Y9</accession>
<dbReference type="PROSITE" id="PS51462">
    <property type="entry name" value="NUDIX"/>
    <property type="match status" value="1"/>
</dbReference>
<dbReference type="Proteomes" id="UP000025229">
    <property type="component" value="Chromosome"/>
</dbReference>
<dbReference type="KEGG" id="rrd:RradSPS_0387"/>
<dbReference type="PANTHER" id="PTHR43046">
    <property type="entry name" value="GDP-MANNOSE MANNOSYL HYDROLASE"/>
    <property type="match status" value="1"/>
</dbReference>